<accession>A0A182JAJ7</accession>
<protein>
    <submittedName>
        <fullName evidence="1">Uncharacterized protein</fullName>
    </submittedName>
</protein>
<organism evidence="1">
    <name type="scientific">Anopheles atroparvus</name>
    <name type="common">European mosquito</name>
    <dbReference type="NCBI Taxonomy" id="41427"/>
    <lineage>
        <taxon>Eukaryota</taxon>
        <taxon>Metazoa</taxon>
        <taxon>Ecdysozoa</taxon>
        <taxon>Arthropoda</taxon>
        <taxon>Hexapoda</taxon>
        <taxon>Insecta</taxon>
        <taxon>Pterygota</taxon>
        <taxon>Neoptera</taxon>
        <taxon>Endopterygota</taxon>
        <taxon>Diptera</taxon>
        <taxon>Nematocera</taxon>
        <taxon>Culicoidea</taxon>
        <taxon>Culicidae</taxon>
        <taxon>Anophelinae</taxon>
        <taxon>Anopheles</taxon>
    </lineage>
</organism>
<sequence length="200" mass="21410">MDSLRSSVPCDGKGGGLINGFLSLPAGEGSDRERVSVRALVRHDATMSRDIESYRRSRSPKPLPRDDATVVCPSIWKVALLHFLNTRIPADWDANGFDATVDRVALREGREAIAVTPLPAAEERPAVSGSEMGRDTTGRSISDVQLELVVDTVVAPIPPRSTVGAASTAYRVYAGRVGLGGMWDCGIRVHKLATQQAGTM</sequence>
<evidence type="ECO:0000313" key="1">
    <source>
        <dbReference type="EnsemblMetazoa" id="AATE014471-PA.1"/>
    </source>
</evidence>
<proteinExistence type="predicted"/>
<dbReference type="VEuPathDB" id="VectorBase:AATE014471"/>
<dbReference type="EnsemblMetazoa" id="AATE014471-RA">
    <property type="protein sequence ID" value="AATE014471-PA.1"/>
    <property type="gene ID" value="AATE014471"/>
</dbReference>
<name>A0A182JAJ7_ANOAO</name>
<dbReference type="AlphaFoldDB" id="A0A182JAJ7"/>
<reference evidence="1" key="1">
    <citation type="submission" date="2022-08" db="UniProtKB">
        <authorList>
            <consortium name="EnsemblMetazoa"/>
        </authorList>
    </citation>
    <scope>IDENTIFICATION</scope>
    <source>
        <strain evidence="1">EBRO</strain>
    </source>
</reference>